<reference evidence="1 2" key="1">
    <citation type="submission" date="2022-10" db="EMBL/GenBank/DDBJ databases">
        <title>Roseococcus glaciei nov., sp. nov., isolated from glacier.</title>
        <authorList>
            <person name="Liu Q."/>
            <person name="Xin Y.-H."/>
        </authorList>
    </citation>
    <scope>NUCLEOTIDE SEQUENCE [LARGE SCALE GENOMIC DNA]</scope>
    <source>
        <strain evidence="1 2">MDT2-1-1</strain>
    </source>
</reference>
<dbReference type="Proteomes" id="UP001526430">
    <property type="component" value="Unassembled WGS sequence"/>
</dbReference>
<dbReference type="RefSeq" id="WP_301591977.1">
    <property type="nucleotide sequence ID" value="NZ_JAPFQI010000021.1"/>
</dbReference>
<keyword evidence="2" id="KW-1185">Reference proteome</keyword>
<dbReference type="CDD" id="cd19166">
    <property type="entry name" value="HemeO-bac"/>
    <property type="match status" value="1"/>
</dbReference>
<evidence type="ECO:0000313" key="1">
    <source>
        <dbReference type="EMBL" id="MCW8087771.1"/>
    </source>
</evidence>
<name>A0ABT3P035_9PROT</name>
<organism evidence="1 2">
    <name type="scientific">Sabulicella glaciei</name>
    <dbReference type="NCBI Taxonomy" id="2984948"/>
    <lineage>
        <taxon>Bacteria</taxon>
        <taxon>Pseudomonadati</taxon>
        <taxon>Pseudomonadota</taxon>
        <taxon>Alphaproteobacteria</taxon>
        <taxon>Acetobacterales</taxon>
        <taxon>Acetobacteraceae</taxon>
        <taxon>Sabulicella</taxon>
    </lineage>
</organism>
<dbReference type="EMBL" id="JAPFQI010000021">
    <property type="protein sequence ID" value="MCW8087771.1"/>
    <property type="molecule type" value="Genomic_DNA"/>
</dbReference>
<gene>
    <name evidence="1" type="ORF">OF850_19365</name>
</gene>
<accession>A0ABT3P035</accession>
<evidence type="ECO:0000313" key="2">
    <source>
        <dbReference type="Proteomes" id="UP001526430"/>
    </source>
</evidence>
<dbReference type="SUPFAM" id="SSF48613">
    <property type="entry name" value="Heme oxygenase-like"/>
    <property type="match status" value="1"/>
</dbReference>
<protein>
    <submittedName>
        <fullName evidence="1">Biliverdin-producing heme oxygenase</fullName>
    </submittedName>
</protein>
<sequence length="175" mass="18229">MTVAEAGSREFLRQATRAAHDAVDEAFGAYAMAGRDGYTRFLRAQASVLPAMEHDLDPSALLPPWRGRGPLLEADLAALGEAMPPPAPLALPPGEAARLGAIYVLEGSRLGGAMLARQVPAEWPGAFLRTPAPPGLWRAVIALLEAEDAGPAWREAAAAGALAAFAAFLKAARTP</sequence>
<proteinExistence type="predicted"/>
<comment type="caution">
    <text evidence="1">The sequence shown here is derived from an EMBL/GenBank/DDBJ whole genome shotgun (WGS) entry which is preliminary data.</text>
</comment>
<dbReference type="InterPro" id="IPR016084">
    <property type="entry name" value="Haem_Oase-like_multi-hlx"/>
</dbReference>
<dbReference type="Gene3D" id="1.20.910.10">
    <property type="entry name" value="Heme oxygenase-like"/>
    <property type="match status" value="1"/>
</dbReference>